<proteinExistence type="predicted"/>
<comment type="caution">
    <text evidence="1">The sequence shown here is derived from an EMBL/GenBank/DDBJ whole genome shotgun (WGS) entry which is preliminary data.</text>
</comment>
<gene>
    <name evidence="1" type="ORF">DXB65_21420</name>
</gene>
<dbReference type="EMBL" id="QSUL01000020">
    <property type="protein sequence ID" value="RGN31272.1"/>
    <property type="molecule type" value="Genomic_DNA"/>
</dbReference>
<accession>A0A3E5B157</accession>
<evidence type="ECO:0000313" key="1">
    <source>
        <dbReference type="EMBL" id="RGN31272.1"/>
    </source>
</evidence>
<organism evidence="1 2">
    <name type="scientific">Bacteroides oleiciplenus</name>
    <dbReference type="NCBI Taxonomy" id="626931"/>
    <lineage>
        <taxon>Bacteria</taxon>
        <taxon>Pseudomonadati</taxon>
        <taxon>Bacteroidota</taxon>
        <taxon>Bacteroidia</taxon>
        <taxon>Bacteroidales</taxon>
        <taxon>Bacteroidaceae</taxon>
        <taxon>Bacteroides</taxon>
    </lineage>
</organism>
<protein>
    <submittedName>
        <fullName evidence="1">Uncharacterized protein</fullName>
    </submittedName>
</protein>
<dbReference type="Proteomes" id="UP000260983">
    <property type="component" value="Unassembled WGS sequence"/>
</dbReference>
<sequence>MYIQTFFVAYPHRRNTFWSGTLPHPIKFAIPSLLYGDGNSEAGTRKVRRRYEPDMMKSILFHFSDTKKYFI</sequence>
<reference evidence="1 2" key="1">
    <citation type="submission" date="2018-08" db="EMBL/GenBank/DDBJ databases">
        <title>A genome reference for cultivated species of the human gut microbiota.</title>
        <authorList>
            <person name="Zou Y."/>
            <person name="Xue W."/>
            <person name="Luo G."/>
        </authorList>
    </citation>
    <scope>NUCLEOTIDE SEQUENCE [LARGE SCALE GENOMIC DNA]</scope>
    <source>
        <strain evidence="1 2">OM05-15BH</strain>
    </source>
</reference>
<name>A0A3E5B157_9BACE</name>
<evidence type="ECO:0000313" key="2">
    <source>
        <dbReference type="Proteomes" id="UP000260983"/>
    </source>
</evidence>
<dbReference type="AlphaFoldDB" id="A0A3E5B157"/>